<dbReference type="AlphaFoldDB" id="A0A1V3NF19"/>
<evidence type="ECO:0000256" key="5">
    <source>
        <dbReference type="ARBA" id="ARBA00023004"/>
    </source>
</evidence>
<sequence length="204" mass="22379">MQDTQTPAVGYTIRNQRYINVTNRCTLRCAFCPKFNKVWEVKGHGLRMRDEPDVEEMIAAAGDAGAWDEVVFCGLGEPTLRLDEILQVAAAVRTAGARRVRINTDGLANLVHGQDVTPRFAGLIDALSVSLNGQDPAVYDVHCRPQHAGAWGAVLDFVRHARRHVPDVTITAIEGLPGLDIQACEAIARDLGVNFRRRVLDEVG</sequence>
<keyword evidence="6" id="KW-0411">Iron-sulfur</keyword>
<dbReference type="InterPro" id="IPR023821">
    <property type="entry name" value="rSAM_TatD-assoc"/>
</dbReference>
<dbReference type="Pfam" id="PF04055">
    <property type="entry name" value="Radical_SAM"/>
    <property type="match status" value="1"/>
</dbReference>
<gene>
    <name evidence="8" type="ORF">B1C78_10450</name>
</gene>
<dbReference type="EMBL" id="MVBK01000059">
    <property type="protein sequence ID" value="OOG23697.1"/>
    <property type="molecule type" value="Genomic_DNA"/>
</dbReference>
<dbReference type="InterPro" id="IPR013785">
    <property type="entry name" value="Aldolase_TIM"/>
</dbReference>
<protein>
    <submittedName>
        <fullName evidence="8">Radical SAM protein</fullName>
    </submittedName>
</protein>
<comment type="caution">
    <text evidence="8">The sequence shown here is derived from an EMBL/GenBank/DDBJ whole genome shotgun (WGS) entry which is preliminary data.</text>
</comment>
<organism evidence="8 9">
    <name type="scientific">Thioalkalivibrio denitrificans</name>
    <dbReference type="NCBI Taxonomy" id="108003"/>
    <lineage>
        <taxon>Bacteria</taxon>
        <taxon>Pseudomonadati</taxon>
        <taxon>Pseudomonadota</taxon>
        <taxon>Gammaproteobacteria</taxon>
        <taxon>Chromatiales</taxon>
        <taxon>Ectothiorhodospiraceae</taxon>
        <taxon>Thioalkalivibrio</taxon>
    </lineage>
</organism>
<dbReference type="RefSeq" id="WP_077279096.1">
    <property type="nucleotide sequence ID" value="NZ_MVBK01000059.1"/>
</dbReference>
<dbReference type="GO" id="GO:0051539">
    <property type="term" value="F:4 iron, 4 sulfur cluster binding"/>
    <property type="evidence" value="ECO:0007669"/>
    <property type="project" value="UniProtKB-KW"/>
</dbReference>
<dbReference type="PROSITE" id="PS51918">
    <property type="entry name" value="RADICAL_SAM"/>
    <property type="match status" value="1"/>
</dbReference>
<dbReference type="SUPFAM" id="SSF102114">
    <property type="entry name" value="Radical SAM enzymes"/>
    <property type="match status" value="1"/>
</dbReference>
<accession>A0A1V3NF19</accession>
<evidence type="ECO:0000313" key="8">
    <source>
        <dbReference type="EMBL" id="OOG23697.1"/>
    </source>
</evidence>
<dbReference type="CDD" id="cd01335">
    <property type="entry name" value="Radical_SAM"/>
    <property type="match status" value="1"/>
</dbReference>
<evidence type="ECO:0000256" key="1">
    <source>
        <dbReference type="ARBA" id="ARBA00001966"/>
    </source>
</evidence>
<evidence type="ECO:0000256" key="2">
    <source>
        <dbReference type="ARBA" id="ARBA00022485"/>
    </source>
</evidence>
<evidence type="ECO:0000256" key="4">
    <source>
        <dbReference type="ARBA" id="ARBA00022723"/>
    </source>
</evidence>
<evidence type="ECO:0000313" key="9">
    <source>
        <dbReference type="Proteomes" id="UP000189462"/>
    </source>
</evidence>
<evidence type="ECO:0000256" key="6">
    <source>
        <dbReference type="ARBA" id="ARBA00023014"/>
    </source>
</evidence>
<dbReference type="GO" id="GO:0046872">
    <property type="term" value="F:metal ion binding"/>
    <property type="evidence" value="ECO:0007669"/>
    <property type="project" value="UniProtKB-KW"/>
</dbReference>
<dbReference type="PANTHER" id="PTHR42836:SF1">
    <property type="entry name" value="7-CARBOXY-7-DEAZAGUANINE SYNTHASE"/>
    <property type="match status" value="1"/>
</dbReference>
<keyword evidence="5" id="KW-0408">Iron</keyword>
<dbReference type="SFLD" id="SFLDG01111">
    <property type="entry name" value="Uncharacterised_Radical_SAM_Su"/>
    <property type="match status" value="1"/>
</dbReference>
<dbReference type="InterPro" id="IPR007197">
    <property type="entry name" value="rSAM"/>
</dbReference>
<keyword evidence="9" id="KW-1185">Reference proteome</keyword>
<name>A0A1V3NF19_9GAMM</name>
<dbReference type="PANTHER" id="PTHR42836">
    <property type="entry name" value="7-CARBOXY-7-DEAZAGUANINE SYNTHASE"/>
    <property type="match status" value="1"/>
</dbReference>
<keyword evidence="2" id="KW-0004">4Fe-4S</keyword>
<feature type="domain" description="Radical SAM core" evidence="7">
    <location>
        <begin position="11"/>
        <end position="204"/>
    </location>
</feature>
<dbReference type="NCBIfam" id="TIGR04038">
    <property type="entry name" value="tatD_link_rSAM"/>
    <property type="match status" value="1"/>
</dbReference>
<evidence type="ECO:0000256" key="3">
    <source>
        <dbReference type="ARBA" id="ARBA00022691"/>
    </source>
</evidence>
<keyword evidence="4" id="KW-0479">Metal-binding</keyword>
<dbReference type="GO" id="GO:0003824">
    <property type="term" value="F:catalytic activity"/>
    <property type="evidence" value="ECO:0007669"/>
    <property type="project" value="InterPro"/>
</dbReference>
<keyword evidence="3" id="KW-0949">S-adenosyl-L-methionine</keyword>
<dbReference type="OrthoDB" id="6258756at2"/>
<dbReference type="InterPro" id="IPR058240">
    <property type="entry name" value="rSAM_sf"/>
</dbReference>
<dbReference type="STRING" id="108003.B1C78_10450"/>
<dbReference type="Gene3D" id="3.20.20.70">
    <property type="entry name" value="Aldolase class I"/>
    <property type="match status" value="1"/>
</dbReference>
<dbReference type="Proteomes" id="UP000189462">
    <property type="component" value="Unassembled WGS sequence"/>
</dbReference>
<dbReference type="SFLD" id="SFLDS00029">
    <property type="entry name" value="Radical_SAM"/>
    <property type="match status" value="1"/>
</dbReference>
<proteinExistence type="predicted"/>
<comment type="cofactor">
    <cofactor evidence="1">
        <name>[4Fe-4S] cluster</name>
        <dbReference type="ChEBI" id="CHEBI:49883"/>
    </cofactor>
</comment>
<evidence type="ECO:0000259" key="7">
    <source>
        <dbReference type="PROSITE" id="PS51918"/>
    </source>
</evidence>
<reference evidence="8 9" key="1">
    <citation type="submission" date="2017-02" db="EMBL/GenBank/DDBJ databases">
        <title>Genomic diversity within the haloalkaliphilic genus Thioalkalivibrio.</title>
        <authorList>
            <person name="Ahn A.-C."/>
            <person name="Meier-Kolthoff J."/>
            <person name="Overmars L."/>
            <person name="Richter M."/>
            <person name="Woyke T."/>
            <person name="Sorokin D.Y."/>
            <person name="Muyzer G."/>
        </authorList>
    </citation>
    <scope>NUCLEOTIDE SEQUENCE [LARGE SCALE GENOMIC DNA]</scope>
    <source>
        <strain evidence="8 9">ALJD</strain>
    </source>
</reference>